<gene>
    <name evidence="3" type="ORF">ACFP58_12320</name>
</gene>
<feature type="region of interest" description="Disordered" evidence="1">
    <location>
        <begin position="481"/>
        <end position="521"/>
    </location>
</feature>
<accession>A0ABW1W945</accession>
<dbReference type="SUPFAM" id="SSF55073">
    <property type="entry name" value="Nucleotide cyclase"/>
    <property type="match status" value="2"/>
</dbReference>
<evidence type="ECO:0000259" key="2">
    <source>
        <dbReference type="PROSITE" id="PS50125"/>
    </source>
</evidence>
<dbReference type="Proteomes" id="UP001596264">
    <property type="component" value="Unassembled WGS sequence"/>
</dbReference>
<dbReference type="InterPro" id="IPR029787">
    <property type="entry name" value="Nucleotide_cyclase"/>
</dbReference>
<name>A0ABW1W945_9GAMM</name>
<sequence length="521" mass="58426">MHYSWDVDRAEGHIDKLCDSVKDVEIVPYTREMSLGNIPVNKAYEMDAVHIYVDILNLEDLLTKDGNENETSHKRAIRFFDSHFRTIRYILDESESLFVDFHNQRLHAVVTKPYDNEKKRLDRAVALSDLIIDAVAQQKKDSNDSYIDAATIRVGIDSGIALAVNNGRAKNKEPLFLGNPANHAAKHAAGDKKGIYLTTNARDVLELSKVAADKTKTSALTSDEIKLSVDRTTLPNGLSLESVNKNAPEPKLLKDFQFSRAASPLEDFDFNKYYYKTAKRQELVSLYADIDGFTNYVNVNIGSEQGKKNIVRCLHVIRSEMDDCINTDFKGKRVRFIGDCMHAIICEGSNKYTDRLKTVEVGTEASGGIRSSFNLSLEKLNDRFGIQTDDLGLAIGYELGDVSNLRVGQEGVDNSTRFSLGISTIASEKEQMQCEHETETRIGKTAFGVLEGSKYEDLFSDRSATDITFERIEEVDNEAIEEDTAKNESSMYDDISYSVPTPSDEELISSRPAFKPHAQFK</sequence>
<dbReference type="Gene3D" id="3.30.70.1230">
    <property type="entry name" value="Nucleotide cyclase"/>
    <property type="match status" value="2"/>
</dbReference>
<dbReference type="PROSITE" id="PS50125">
    <property type="entry name" value="GUANYLATE_CYCLASE_2"/>
    <property type="match status" value="2"/>
</dbReference>
<feature type="domain" description="Guanylate cyclase" evidence="2">
    <location>
        <begin position="284"/>
        <end position="344"/>
    </location>
</feature>
<dbReference type="RefSeq" id="WP_201548677.1">
    <property type="nucleotide sequence ID" value="NZ_CAJGZK010000030.1"/>
</dbReference>
<dbReference type="InterPro" id="IPR001054">
    <property type="entry name" value="A/G_cyclase"/>
</dbReference>
<comment type="caution">
    <text evidence="3">The sequence shown here is derived from an EMBL/GenBank/DDBJ whole genome shotgun (WGS) entry which is preliminary data.</text>
</comment>
<keyword evidence="4" id="KW-1185">Reference proteome</keyword>
<dbReference type="EMBL" id="JBHSTZ010000059">
    <property type="protein sequence ID" value="MFC6382226.1"/>
    <property type="molecule type" value="Genomic_DNA"/>
</dbReference>
<protein>
    <submittedName>
        <fullName evidence="3">Transcriptional regulator</fullName>
    </submittedName>
</protein>
<evidence type="ECO:0000313" key="3">
    <source>
        <dbReference type="EMBL" id="MFC6382226.1"/>
    </source>
</evidence>
<reference evidence="4" key="1">
    <citation type="journal article" date="2019" name="Int. J. Syst. Evol. Microbiol.">
        <title>The Global Catalogue of Microorganisms (GCM) 10K type strain sequencing project: providing services to taxonomists for standard genome sequencing and annotation.</title>
        <authorList>
            <consortium name="The Broad Institute Genomics Platform"/>
            <consortium name="The Broad Institute Genome Sequencing Center for Infectious Disease"/>
            <person name="Wu L."/>
            <person name="Ma J."/>
        </authorList>
    </citation>
    <scope>NUCLEOTIDE SEQUENCE [LARGE SCALE GENOMIC DNA]</scope>
    <source>
        <strain evidence="4">CCM 2050</strain>
    </source>
</reference>
<evidence type="ECO:0000256" key="1">
    <source>
        <dbReference type="SAM" id="MobiDB-lite"/>
    </source>
</evidence>
<feature type="domain" description="Guanylate cyclase" evidence="2">
    <location>
        <begin position="49"/>
        <end position="188"/>
    </location>
</feature>
<organism evidence="3 4">
    <name type="scientific">Psychrobacter glacincola</name>
    <dbReference type="NCBI Taxonomy" id="56810"/>
    <lineage>
        <taxon>Bacteria</taxon>
        <taxon>Pseudomonadati</taxon>
        <taxon>Pseudomonadota</taxon>
        <taxon>Gammaproteobacteria</taxon>
        <taxon>Moraxellales</taxon>
        <taxon>Moraxellaceae</taxon>
        <taxon>Psychrobacter</taxon>
    </lineage>
</organism>
<proteinExistence type="predicted"/>
<evidence type="ECO:0000313" key="4">
    <source>
        <dbReference type="Proteomes" id="UP001596264"/>
    </source>
</evidence>